<proteinExistence type="predicted"/>
<dbReference type="Proteomes" id="UP000682782">
    <property type="component" value="Chromosome"/>
</dbReference>
<gene>
    <name evidence="1" type="ORF">JYE49_03360</name>
</gene>
<keyword evidence="2" id="KW-1185">Reference proteome</keyword>
<accession>A0AC61MXY5</accession>
<evidence type="ECO:0000313" key="1">
    <source>
        <dbReference type="EMBL" id="QUC67757.1"/>
    </source>
</evidence>
<reference evidence="1" key="1">
    <citation type="submission" date="2021-01" db="EMBL/GenBank/DDBJ databases">
        <title>Complete genome sequence of Clostridiales bacterium R-7.</title>
        <authorList>
            <person name="Mahoney-Kurpe S.C."/>
            <person name="Palevich N."/>
            <person name="Koike S."/>
            <person name="Moon C.D."/>
            <person name="Attwood G.T."/>
        </authorList>
    </citation>
    <scope>NUCLEOTIDE SEQUENCE</scope>
    <source>
        <strain evidence="1">R-7</strain>
    </source>
</reference>
<protein>
    <submittedName>
        <fullName evidence="1">GNAT family N-acetyltransferase</fullName>
    </submittedName>
</protein>
<dbReference type="EMBL" id="CP068393">
    <property type="protein sequence ID" value="QUC67757.1"/>
    <property type="molecule type" value="Genomic_DNA"/>
</dbReference>
<name>A0AC61MXY5_9FIRM</name>
<organism evidence="1 2">
    <name type="scientific">Aristaeella hokkaidonensis</name>
    <dbReference type="NCBI Taxonomy" id="3046382"/>
    <lineage>
        <taxon>Bacteria</taxon>
        <taxon>Bacillati</taxon>
        <taxon>Bacillota</taxon>
        <taxon>Clostridia</taxon>
        <taxon>Eubacteriales</taxon>
        <taxon>Aristaeellaceae</taxon>
        <taxon>Aristaeella</taxon>
    </lineage>
</organism>
<sequence length="208" mass="23997">MSFLWSRFLAAPKNPDGFMSPPAFFYRLPELETEDLILRKPRMRDAKDIFRYASDPEVARYVLWEPHRSVSETASFVRDLRVRIRAGYPSSWVVSLRETGLVIGTIGFVWYSTDNNAAELGYSFSREYWNQGYATQALHAVIDCLFSSLPLNRLEAQHDVRNPASGRVMQKCGLTQEGVLRGRIMNKGEYIDTALYSILRSDWEKSQR</sequence>
<evidence type="ECO:0000313" key="2">
    <source>
        <dbReference type="Proteomes" id="UP000682782"/>
    </source>
</evidence>